<keyword evidence="2" id="KW-1185">Reference proteome</keyword>
<dbReference type="Proteomes" id="UP000221165">
    <property type="component" value="Unassembled WGS sequence"/>
</dbReference>
<dbReference type="GeneID" id="94434812"/>
<dbReference type="RefSeq" id="XP_067916423.1">
    <property type="nucleotide sequence ID" value="XM_068071601.1"/>
</dbReference>
<dbReference type="VEuPathDB" id="ToxoDB:CSUI_011503"/>
<organism evidence="1 2">
    <name type="scientific">Cystoisospora suis</name>
    <dbReference type="NCBI Taxonomy" id="483139"/>
    <lineage>
        <taxon>Eukaryota</taxon>
        <taxon>Sar</taxon>
        <taxon>Alveolata</taxon>
        <taxon>Apicomplexa</taxon>
        <taxon>Conoidasida</taxon>
        <taxon>Coccidia</taxon>
        <taxon>Eucoccidiorida</taxon>
        <taxon>Eimeriorina</taxon>
        <taxon>Sarcocystidae</taxon>
        <taxon>Cystoisospora</taxon>
    </lineage>
</organism>
<dbReference type="AlphaFoldDB" id="A0A2C6K8K0"/>
<dbReference type="EMBL" id="MIGC01012512">
    <property type="protein sequence ID" value="PHJ14687.1"/>
    <property type="molecule type" value="Genomic_DNA"/>
</dbReference>
<reference evidence="1 2" key="1">
    <citation type="journal article" date="2017" name="Int. J. Parasitol.">
        <title>The genome of the protozoan parasite Cystoisospora suis and a reverse vaccinology approach to identify vaccine candidates.</title>
        <authorList>
            <person name="Palmieri N."/>
            <person name="Shrestha A."/>
            <person name="Ruttkowski B."/>
            <person name="Beck T."/>
            <person name="Vogl C."/>
            <person name="Tomley F."/>
            <person name="Blake D.P."/>
            <person name="Joachim A."/>
        </authorList>
    </citation>
    <scope>NUCLEOTIDE SEQUENCE [LARGE SCALE GENOMIC DNA]</scope>
    <source>
        <strain evidence="1 2">Wien I</strain>
    </source>
</reference>
<accession>A0A2C6K8K0</accession>
<comment type="caution">
    <text evidence="1">The sequence shown here is derived from an EMBL/GenBank/DDBJ whole genome shotgun (WGS) entry which is preliminary data.</text>
</comment>
<proteinExistence type="predicted"/>
<sequence length="86" mass="8868">MSDGASVDAVLAAMLEHEGNEALINAGIDCLGRIATEADCARHLGNLDTAIQTARGDPDGAYGVLAAISGLSRVATLRQIFEEKNA</sequence>
<evidence type="ECO:0000313" key="1">
    <source>
        <dbReference type="EMBL" id="PHJ14687.1"/>
    </source>
</evidence>
<name>A0A2C6K8K0_9APIC</name>
<gene>
    <name evidence="1" type="ORF">CSUI_011503</name>
</gene>
<evidence type="ECO:0000313" key="2">
    <source>
        <dbReference type="Proteomes" id="UP000221165"/>
    </source>
</evidence>
<feature type="non-terminal residue" evidence="1">
    <location>
        <position position="86"/>
    </location>
</feature>
<protein>
    <submittedName>
        <fullName evidence="1">Anonymous antigen-1</fullName>
    </submittedName>
</protein>